<organism evidence="1 2">
    <name type="scientific">Mucuna pruriens</name>
    <name type="common">Velvet bean</name>
    <name type="synonym">Dolichos pruriens</name>
    <dbReference type="NCBI Taxonomy" id="157652"/>
    <lineage>
        <taxon>Eukaryota</taxon>
        <taxon>Viridiplantae</taxon>
        <taxon>Streptophyta</taxon>
        <taxon>Embryophyta</taxon>
        <taxon>Tracheophyta</taxon>
        <taxon>Spermatophyta</taxon>
        <taxon>Magnoliopsida</taxon>
        <taxon>eudicotyledons</taxon>
        <taxon>Gunneridae</taxon>
        <taxon>Pentapetalae</taxon>
        <taxon>rosids</taxon>
        <taxon>fabids</taxon>
        <taxon>Fabales</taxon>
        <taxon>Fabaceae</taxon>
        <taxon>Papilionoideae</taxon>
        <taxon>50 kb inversion clade</taxon>
        <taxon>NPAAA clade</taxon>
        <taxon>indigoferoid/millettioid clade</taxon>
        <taxon>Phaseoleae</taxon>
        <taxon>Mucuna</taxon>
    </lineage>
</organism>
<reference evidence="1" key="1">
    <citation type="submission" date="2018-05" db="EMBL/GenBank/DDBJ databases">
        <title>Draft genome of Mucuna pruriens seed.</title>
        <authorList>
            <person name="Nnadi N.E."/>
            <person name="Vos R."/>
            <person name="Hasami M.H."/>
            <person name="Devisetty U.K."/>
            <person name="Aguiy J.C."/>
        </authorList>
    </citation>
    <scope>NUCLEOTIDE SEQUENCE [LARGE SCALE GENOMIC DNA]</scope>
    <source>
        <strain evidence="1">JCA_2017</strain>
    </source>
</reference>
<accession>A0A371G3U5</accession>
<proteinExistence type="predicted"/>
<dbReference type="EMBL" id="QJKJ01006894">
    <property type="protein sequence ID" value="RDX85003.1"/>
    <property type="molecule type" value="Genomic_DNA"/>
</dbReference>
<feature type="non-terminal residue" evidence="1">
    <location>
        <position position="1"/>
    </location>
</feature>
<gene>
    <name evidence="1" type="ORF">CR513_33874</name>
</gene>
<dbReference type="Proteomes" id="UP000257109">
    <property type="component" value="Unassembled WGS sequence"/>
</dbReference>
<sequence>MCLALNKSTAKHLVKHLKETTSIPSRLVDIGLPELRRLLRCIWSYVGEQDATLVKFMKPKKNPSPINMSILVHIRKTYTFGFSFNVSDTSFTLSNKTKIISFVH</sequence>
<name>A0A371G3U5_MUCPR</name>
<keyword evidence="2" id="KW-1185">Reference proteome</keyword>
<evidence type="ECO:0000313" key="1">
    <source>
        <dbReference type="EMBL" id="RDX85003.1"/>
    </source>
</evidence>
<protein>
    <submittedName>
        <fullName evidence="1">Uncharacterized protein</fullName>
    </submittedName>
</protein>
<evidence type="ECO:0000313" key="2">
    <source>
        <dbReference type="Proteomes" id="UP000257109"/>
    </source>
</evidence>
<comment type="caution">
    <text evidence="1">The sequence shown here is derived from an EMBL/GenBank/DDBJ whole genome shotgun (WGS) entry which is preliminary data.</text>
</comment>
<dbReference type="AlphaFoldDB" id="A0A371G3U5"/>